<feature type="domain" description="General stress protein 17M-like" evidence="3">
    <location>
        <begin position="40"/>
        <end position="106"/>
    </location>
</feature>
<evidence type="ECO:0000256" key="2">
    <source>
        <dbReference type="SAM" id="Phobius"/>
    </source>
</evidence>
<dbReference type="RefSeq" id="WP_241035714.1">
    <property type="nucleotide sequence ID" value="NZ_BAAAJF010000024.1"/>
</dbReference>
<feature type="compositionally biased region" description="Low complexity" evidence="1">
    <location>
        <begin position="20"/>
        <end position="30"/>
    </location>
</feature>
<proteinExistence type="predicted"/>
<keyword evidence="2" id="KW-0812">Transmembrane</keyword>
<evidence type="ECO:0000313" key="5">
    <source>
        <dbReference type="Proteomes" id="UP001299970"/>
    </source>
</evidence>
<dbReference type="Proteomes" id="UP001299970">
    <property type="component" value="Unassembled WGS sequence"/>
</dbReference>
<comment type="caution">
    <text evidence="4">The sequence shown here is derived from an EMBL/GenBank/DDBJ whole genome shotgun (WGS) entry which is preliminary data.</text>
</comment>
<protein>
    <submittedName>
        <fullName evidence="4">Glycine zipper family protein</fullName>
    </submittedName>
</protein>
<name>A0ABS9TAX6_9PSEU</name>
<dbReference type="Pfam" id="PF11181">
    <property type="entry name" value="YflT"/>
    <property type="match status" value="1"/>
</dbReference>
<accession>A0ABS9TAX6</accession>
<dbReference type="EMBL" id="JAKXMK010000006">
    <property type="protein sequence ID" value="MCH6165690.1"/>
    <property type="molecule type" value="Genomic_DNA"/>
</dbReference>
<evidence type="ECO:0000256" key="1">
    <source>
        <dbReference type="SAM" id="MobiDB-lite"/>
    </source>
</evidence>
<reference evidence="4 5" key="1">
    <citation type="submission" date="2022-03" db="EMBL/GenBank/DDBJ databases">
        <title>Pseudonocardia alaer sp. nov., a novel actinomycete isolated from reed forest soil.</title>
        <authorList>
            <person name="Wang L."/>
        </authorList>
    </citation>
    <scope>NUCLEOTIDE SEQUENCE [LARGE SCALE GENOMIC DNA]</scope>
    <source>
        <strain evidence="4 5">Y-16303</strain>
    </source>
</reference>
<dbReference type="InterPro" id="IPR025889">
    <property type="entry name" value="GSP17M-like_dom"/>
</dbReference>
<sequence length="182" mass="19513">MIEEPRETGKQAAGPQGRVASSARSPASPADPEQRPRRPIGSFTRYEDAERAVDRLSDLGFPVDRVAIIGQDLQTVEQVTGKMDYPRAAWRGALSGAVPGALIGWLFGIFSWVNPLIAGLLLAVYGLIIGAVIGAIVGIIIYALQGGRRDFASVVMMRPQRFEVVVDDDVADEAVRLLATGV</sequence>
<organism evidence="4 5">
    <name type="scientific">Pseudonocardia alaniniphila</name>
    <dbReference type="NCBI Taxonomy" id="75291"/>
    <lineage>
        <taxon>Bacteria</taxon>
        <taxon>Bacillati</taxon>
        <taxon>Actinomycetota</taxon>
        <taxon>Actinomycetes</taxon>
        <taxon>Pseudonocardiales</taxon>
        <taxon>Pseudonocardiaceae</taxon>
        <taxon>Pseudonocardia</taxon>
    </lineage>
</organism>
<gene>
    <name evidence="4" type="ORF">MMF94_08355</name>
</gene>
<evidence type="ECO:0000313" key="4">
    <source>
        <dbReference type="EMBL" id="MCH6165690.1"/>
    </source>
</evidence>
<feature type="region of interest" description="Disordered" evidence="1">
    <location>
        <begin position="1"/>
        <end position="43"/>
    </location>
</feature>
<evidence type="ECO:0000259" key="3">
    <source>
        <dbReference type="Pfam" id="PF11181"/>
    </source>
</evidence>
<keyword evidence="2" id="KW-1133">Transmembrane helix</keyword>
<feature type="transmembrane region" description="Helical" evidence="2">
    <location>
        <begin position="92"/>
        <end position="113"/>
    </location>
</feature>
<keyword evidence="2" id="KW-0472">Membrane</keyword>
<feature type="transmembrane region" description="Helical" evidence="2">
    <location>
        <begin position="119"/>
        <end position="144"/>
    </location>
</feature>
<keyword evidence="5" id="KW-1185">Reference proteome</keyword>